<reference evidence="3 4" key="1">
    <citation type="submission" date="2013-02" db="EMBL/GenBank/DDBJ databases">
        <title>Genome sequence of Clostridium saccharoperbutylacetonicum N1-4(HMT).</title>
        <authorList>
            <person name="Poehlein A."/>
            <person name="Daniel R."/>
        </authorList>
    </citation>
    <scope>NUCLEOTIDE SEQUENCE [LARGE SCALE GENOMIC DNA]</scope>
    <source>
        <strain evidence="4">N1-4(HMT)</strain>
    </source>
</reference>
<protein>
    <submittedName>
        <fullName evidence="3">Fucose 4-O-acetylase</fullName>
    </submittedName>
</protein>
<evidence type="ECO:0000259" key="2">
    <source>
        <dbReference type="Pfam" id="PF01757"/>
    </source>
</evidence>
<dbReference type="HOGENOM" id="CLU_023915_4_0_9"/>
<feature type="transmembrane region" description="Helical" evidence="1">
    <location>
        <begin position="35"/>
        <end position="55"/>
    </location>
</feature>
<dbReference type="RefSeq" id="WP_015391317.1">
    <property type="nucleotide sequence ID" value="NC_020291.1"/>
</dbReference>
<keyword evidence="1" id="KW-0472">Membrane</keyword>
<dbReference type="PANTHER" id="PTHR37312:SF1">
    <property type="entry name" value="MEMBRANE-BOUND ACYLTRANSFERASE YKRP-RELATED"/>
    <property type="match status" value="1"/>
</dbReference>
<feature type="transmembrane region" description="Helical" evidence="1">
    <location>
        <begin position="294"/>
        <end position="313"/>
    </location>
</feature>
<feature type="transmembrane region" description="Helical" evidence="1">
    <location>
        <begin position="67"/>
        <end position="86"/>
    </location>
</feature>
<proteinExistence type="predicted"/>
<dbReference type="AlphaFoldDB" id="M1MTW2"/>
<dbReference type="EMBL" id="CP004121">
    <property type="protein sequence ID" value="AGF54992.1"/>
    <property type="molecule type" value="Genomic_DNA"/>
</dbReference>
<accession>M1MTW2</accession>
<dbReference type="InterPro" id="IPR052734">
    <property type="entry name" value="Nod_factor_acetyltransferase"/>
</dbReference>
<name>M1MTW2_9CLOT</name>
<feature type="transmembrane region" description="Helical" evidence="1">
    <location>
        <begin position="264"/>
        <end position="282"/>
    </location>
</feature>
<dbReference type="PATRIC" id="fig|931276.5.peg.1176"/>
<dbReference type="KEGG" id="csr:Cspa_c12180"/>
<feature type="domain" description="Acyltransferase 3" evidence="2">
    <location>
        <begin position="12"/>
        <end position="313"/>
    </location>
</feature>
<feature type="transmembrane region" description="Helical" evidence="1">
    <location>
        <begin position="133"/>
        <end position="155"/>
    </location>
</feature>
<dbReference type="Pfam" id="PF01757">
    <property type="entry name" value="Acyl_transf_3"/>
    <property type="match status" value="1"/>
</dbReference>
<feature type="transmembrane region" description="Helical" evidence="1">
    <location>
        <begin position="167"/>
        <end position="188"/>
    </location>
</feature>
<dbReference type="InterPro" id="IPR002656">
    <property type="entry name" value="Acyl_transf_3_dom"/>
</dbReference>
<feature type="transmembrane region" description="Helical" evidence="1">
    <location>
        <begin position="233"/>
        <end position="252"/>
    </location>
</feature>
<dbReference type="Proteomes" id="UP000011728">
    <property type="component" value="Chromosome"/>
</dbReference>
<keyword evidence="1" id="KW-1133">Transmembrane helix</keyword>
<dbReference type="GO" id="GO:0016747">
    <property type="term" value="F:acyltransferase activity, transferring groups other than amino-acyl groups"/>
    <property type="evidence" value="ECO:0007669"/>
    <property type="project" value="InterPro"/>
</dbReference>
<dbReference type="PANTHER" id="PTHR37312">
    <property type="entry name" value="MEMBRANE-BOUND ACYLTRANSFERASE YKRP-RELATED"/>
    <property type="match status" value="1"/>
</dbReference>
<organism evidence="3 4">
    <name type="scientific">Clostridium saccharoperbutylacetonicum N1-4(HMT)</name>
    <dbReference type="NCBI Taxonomy" id="931276"/>
    <lineage>
        <taxon>Bacteria</taxon>
        <taxon>Bacillati</taxon>
        <taxon>Bacillota</taxon>
        <taxon>Clostridia</taxon>
        <taxon>Eubacteriales</taxon>
        <taxon>Clostridiaceae</taxon>
        <taxon>Clostridium</taxon>
    </lineage>
</organism>
<keyword evidence="1" id="KW-0812">Transmembrane</keyword>
<dbReference type="eggNOG" id="COG3594">
    <property type="taxonomic scope" value="Bacteria"/>
</dbReference>
<keyword evidence="4" id="KW-1185">Reference proteome</keyword>
<feature type="transmembrane region" description="Helical" evidence="1">
    <location>
        <begin position="106"/>
        <end position="124"/>
    </location>
</feature>
<feature type="transmembrane region" description="Helical" evidence="1">
    <location>
        <begin position="12"/>
        <end position="29"/>
    </location>
</feature>
<feature type="transmembrane region" description="Helical" evidence="1">
    <location>
        <begin position="200"/>
        <end position="221"/>
    </location>
</feature>
<evidence type="ECO:0000313" key="4">
    <source>
        <dbReference type="Proteomes" id="UP000011728"/>
    </source>
</evidence>
<evidence type="ECO:0000313" key="3">
    <source>
        <dbReference type="EMBL" id="AGF54992.1"/>
    </source>
</evidence>
<evidence type="ECO:0000256" key="1">
    <source>
        <dbReference type="SAM" id="Phobius"/>
    </source>
</evidence>
<gene>
    <name evidence="3" type="ORF">Cspa_c12180</name>
</gene>
<sequence length="339" mass="40001">MSKEISERSKTIDVMKFILIILVVIGHYPNINTNIQRIIFWFHMPLFFTISGYLFKGDYKKLWMRKTIIKYIIPYFSYFILISLLQRNILLDNVIKFLYGGRMYSGTYWFIPCMLITILAFYFFNKEFSKRTIIIIVIVFYLLAHLESIFFLPYTENYLDWNVIYKIPLNVDVCLMSIVYFAMGFYFKSTINKIINKNNVILYLIVFLICLIFIVLNLKGILSYTLNMKLGHYYNFILDILIPGIFGIWILMTSTFISKININLINVIGINTLPIMYFHIPINGLIQNKIEYGIIGYILVGVVPTLIFAYICSKNRYLEFLFKGKITNRVLMSKTNIVN</sequence>